<dbReference type="SUPFAM" id="SSF53383">
    <property type="entry name" value="PLP-dependent transferases"/>
    <property type="match status" value="1"/>
</dbReference>
<evidence type="ECO:0000256" key="4">
    <source>
        <dbReference type="ARBA" id="ARBA00019040"/>
    </source>
</evidence>
<dbReference type="Pfam" id="PF01053">
    <property type="entry name" value="Cys_Met_Meta_PP"/>
    <property type="match status" value="1"/>
</dbReference>
<dbReference type="InterPro" id="IPR054542">
    <property type="entry name" value="Cys_met_metab_PP"/>
</dbReference>
<dbReference type="InterPro" id="IPR015421">
    <property type="entry name" value="PyrdxlP-dep_Trfase_major"/>
</dbReference>
<gene>
    <name evidence="9" type="primary">megL</name>
    <name evidence="9" type="ORF">RM552_00875</name>
</gene>
<comment type="cofactor">
    <cofactor evidence="1 8">
        <name>pyridoxal 5'-phosphate</name>
        <dbReference type="ChEBI" id="CHEBI:597326"/>
    </cofactor>
</comment>
<dbReference type="EMBL" id="JAVRHX010000001">
    <property type="protein sequence ID" value="MDT0593392.1"/>
    <property type="molecule type" value="Genomic_DNA"/>
</dbReference>
<evidence type="ECO:0000313" key="9">
    <source>
        <dbReference type="EMBL" id="MDT0593392.1"/>
    </source>
</evidence>
<dbReference type="InterPro" id="IPR015422">
    <property type="entry name" value="PyrdxlP-dep_Trfase_small"/>
</dbReference>
<comment type="similarity">
    <text evidence="2">Belongs to the trans-sulfuration enzymes family. L-methionine gamma-lyase subfamily.</text>
</comment>
<evidence type="ECO:0000256" key="8">
    <source>
        <dbReference type="RuleBase" id="RU362118"/>
    </source>
</evidence>
<accession>A0ABU2ZPK6</accession>
<keyword evidence="6 9" id="KW-0456">Lyase</keyword>
<comment type="catalytic activity">
    <reaction evidence="7">
        <text>L-methionine + H2O = methanethiol + 2-oxobutanoate + NH4(+)</text>
        <dbReference type="Rhea" id="RHEA:23800"/>
        <dbReference type="ChEBI" id="CHEBI:15377"/>
        <dbReference type="ChEBI" id="CHEBI:16007"/>
        <dbReference type="ChEBI" id="CHEBI:16763"/>
        <dbReference type="ChEBI" id="CHEBI:28938"/>
        <dbReference type="ChEBI" id="CHEBI:57844"/>
        <dbReference type="EC" id="4.4.1.11"/>
    </reaction>
</comment>
<dbReference type="RefSeq" id="WP_311366913.1">
    <property type="nucleotide sequence ID" value="NZ_JAVRHX010000001.1"/>
</dbReference>
<dbReference type="Gene3D" id="3.90.1150.10">
    <property type="entry name" value="Aspartate Aminotransferase, domain 1"/>
    <property type="match status" value="1"/>
</dbReference>
<dbReference type="PANTHER" id="PTHR11808:SF80">
    <property type="entry name" value="CYSTATHIONINE GAMMA-LYASE"/>
    <property type="match status" value="1"/>
</dbReference>
<evidence type="ECO:0000256" key="5">
    <source>
        <dbReference type="ARBA" id="ARBA00022898"/>
    </source>
</evidence>
<comment type="caution">
    <text evidence="9">The sequence shown here is derived from an EMBL/GenBank/DDBJ whole genome shotgun (WGS) entry which is preliminary data.</text>
</comment>
<evidence type="ECO:0000256" key="3">
    <source>
        <dbReference type="ARBA" id="ARBA00012222"/>
    </source>
</evidence>
<keyword evidence="5 8" id="KW-0663">Pyridoxal phosphate</keyword>
<dbReference type="PANTHER" id="PTHR11808">
    <property type="entry name" value="TRANS-SULFURATION ENZYME FAMILY MEMBER"/>
    <property type="match status" value="1"/>
</dbReference>
<dbReference type="EC" id="4.4.1.11" evidence="3"/>
<dbReference type="InterPro" id="IPR006237">
    <property type="entry name" value="L-Met_gamma_lys"/>
</dbReference>
<keyword evidence="10" id="KW-1185">Reference proteome</keyword>
<organism evidence="9 10">
    <name type="scientific">Glaciecola petra</name>
    <dbReference type="NCBI Taxonomy" id="3075602"/>
    <lineage>
        <taxon>Bacteria</taxon>
        <taxon>Pseudomonadati</taxon>
        <taxon>Pseudomonadota</taxon>
        <taxon>Gammaproteobacteria</taxon>
        <taxon>Alteromonadales</taxon>
        <taxon>Alteromonadaceae</taxon>
        <taxon>Glaciecola</taxon>
    </lineage>
</organism>
<dbReference type="PIRSF" id="PIRSF001434">
    <property type="entry name" value="CGS"/>
    <property type="match status" value="1"/>
</dbReference>
<dbReference type="CDD" id="cd00614">
    <property type="entry name" value="CGS_like"/>
    <property type="match status" value="1"/>
</dbReference>
<dbReference type="PROSITE" id="PS00868">
    <property type="entry name" value="CYS_MET_METAB_PP"/>
    <property type="match status" value="1"/>
</dbReference>
<dbReference type="InterPro" id="IPR015424">
    <property type="entry name" value="PyrdxlP-dep_Trfase"/>
</dbReference>
<sequence length="402" mass="43480">MIHNKGQGFATRAIHHAYDAQEHQGALNPPMHLSSTFTFENAEHGEALFAGKCEGHFYSRVSNPTLSILEQRIACLEGAEEGLAVASGIAAITSTLWTLLSAGDEIIVDKTLYGCTYAFLHQGLAKFGVTVTHIDLSNTDNLLPAISNKTKVIYYETPANPTMALVDIKLVSEIAKNAGILTVVDNTYASPFITQPIALGADIVVHSATKYLGGHGDLIAGLICAKAELIQSIRIEGVKDMTGACMSPFTAMLIMRGLKTLELRMKQHCESAMNIAKYLENNTQVKNVYYPGLSSFSQHHLATKQMQLFGGMIAFEVHGGMLAGKRLIDKLSLIQCAVSLGDAESLIQHPASMTHSTYSPEQRIHHGISDDLIRLSVGLESCDDIIDDLQQALNNSSIKTVA</sequence>
<dbReference type="InterPro" id="IPR000277">
    <property type="entry name" value="Cys/Met-Metab_PyrdxlP-dep_enz"/>
</dbReference>
<evidence type="ECO:0000313" key="10">
    <source>
        <dbReference type="Proteomes" id="UP001253545"/>
    </source>
</evidence>
<proteinExistence type="inferred from homology"/>
<dbReference type="Proteomes" id="UP001253545">
    <property type="component" value="Unassembled WGS sequence"/>
</dbReference>
<evidence type="ECO:0000256" key="6">
    <source>
        <dbReference type="ARBA" id="ARBA00023239"/>
    </source>
</evidence>
<dbReference type="NCBIfam" id="TIGR01328">
    <property type="entry name" value="met_gam_lyase"/>
    <property type="match status" value="1"/>
</dbReference>
<evidence type="ECO:0000256" key="7">
    <source>
        <dbReference type="ARBA" id="ARBA00049180"/>
    </source>
</evidence>
<dbReference type="Gene3D" id="3.40.640.10">
    <property type="entry name" value="Type I PLP-dependent aspartate aminotransferase-like (Major domain)"/>
    <property type="match status" value="1"/>
</dbReference>
<dbReference type="GO" id="GO:0018826">
    <property type="term" value="F:methionine gamma-lyase activity"/>
    <property type="evidence" value="ECO:0007669"/>
    <property type="project" value="UniProtKB-EC"/>
</dbReference>
<evidence type="ECO:0000256" key="2">
    <source>
        <dbReference type="ARBA" id="ARBA00008667"/>
    </source>
</evidence>
<evidence type="ECO:0000256" key="1">
    <source>
        <dbReference type="ARBA" id="ARBA00001933"/>
    </source>
</evidence>
<name>A0ABU2ZPK6_9ALTE</name>
<reference evidence="9 10" key="1">
    <citation type="submission" date="2023-09" db="EMBL/GenBank/DDBJ databases">
        <authorList>
            <person name="Rey-Velasco X."/>
        </authorList>
    </citation>
    <scope>NUCLEOTIDE SEQUENCE [LARGE SCALE GENOMIC DNA]</scope>
    <source>
        <strain evidence="9 10">P117</strain>
    </source>
</reference>
<protein>
    <recommendedName>
        <fullName evidence="4">L-methionine gamma-lyase</fullName>
        <ecNumber evidence="3">4.4.1.11</ecNumber>
    </recommendedName>
</protein>